<reference evidence="1" key="1">
    <citation type="journal article" date="2020" name="Nature">
        <title>Giant virus diversity and host interactions through global metagenomics.</title>
        <authorList>
            <person name="Schulz F."/>
            <person name="Roux S."/>
            <person name="Paez-Espino D."/>
            <person name="Jungbluth S."/>
            <person name="Walsh D.A."/>
            <person name="Denef V.J."/>
            <person name="McMahon K.D."/>
            <person name="Konstantinidis K.T."/>
            <person name="Eloe-Fadrosh E.A."/>
            <person name="Kyrpides N.C."/>
            <person name="Woyke T."/>
        </authorList>
    </citation>
    <scope>NUCLEOTIDE SEQUENCE</scope>
    <source>
        <strain evidence="1">GVMAG-S-1103017-74</strain>
    </source>
</reference>
<dbReference type="AlphaFoldDB" id="A0A6C0AT08"/>
<protein>
    <submittedName>
        <fullName evidence="1">Uncharacterized protein</fullName>
    </submittedName>
</protein>
<proteinExistence type="predicted"/>
<accession>A0A6C0AT08</accession>
<evidence type="ECO:0000313" key="1">
    <source>
        <dbReference type="EMBL" id="QHS83057.1"/>
    </source>
</evidence>
<dbReference type="EMBL" id="MN740865">
    <property type="protein sequence ID" value="QHS83057.1"/>
    <property type="molecule type" value="Genomic_DNA"/>
</dbReference>
<sequence>MSTAEPVFVPQDFAADRALLLSDAVVHTPALLRVVGQLADAFQRAAYPLPLRDAVAVASERAQWFLGAQAICMRSVHIQAPITVHCAMMETSILVHELTDASQRVTRAALRDARLRVCALLALYDTFVQHRGAGLLPSLRVHWHVAVPANDAV</sequence>
<organism evidence="1">
    <name type="scientific">viral metagenome</name>
    <dbReference type="NCBI Taxonomy" id="1070528"/>
    <lineage>
        <taxon>unclassified sequences</taxon>
        <taxon>metagenomes</taxon>
        <taxon>organismal metagenomes</taxon>
    </lineage>
</organism>
<name>A0A6C0AT08_9ZZZZ</name>